<keyword evidence="2" id="KW-1185">Reference proteome</keyword>
<name>A0A328C2V6_9DELT</name>
<protein>
    <submittedName>
        <fullName evidence="1">Uncharacterized protein</fullName>
    </submittedName>
</protein>
<dbReference type="EMBL" id="QHKO01000009">
    <property type="protein sequence ID" value="RAL20590.1"/>
    <property type="molecule type" value="Genomic_DNA"/>
</dbReference>
<dbReference type="AlphaFoldDB" id="A0A328C2V6"/>
<gene>
    <name evidence="1" type="ORF">DL240_16280</name>
</gene>
<accession>A0A328C2V6</accession>
<evidence type="ECO:0000313" key="2">
    <source>
        <dbReference type="Proteomes" id="UP000249169"/>
    </source>
</evidence>
<sequence length="88" mass="9816">MFGALNQFRHEFKDLMARRTTGGILRRQLLAAFATTRRDMLLNLVDLLLGQQLAAMALMPRLSTWRAAGRLSTRPPLACSFVVSGGRL</sequence>
<proteinExistence type="predicted"/>
<comment type="caution">
    <text evidence="1">The sequence shown here is derived from an EMBL/GenBank/DDBJ whole genome shotgun (WGS) entry which is preliminary data.</text>
</comment>
<organism evidence="1 2">
    <name type="scientific">Lujinxingia litoralis</name>
    <dbReference type="NCBI Taxonomy" id="2211119"/>
    <lineage>
        <taxon>Bacteria</taxon>
        <taxon>Deltaproteobacteria</taxon>
        <taxon>Bradymonadales</taxon>
        <taxon>Lujinxingiaceae</taxon>
        <taxon>Lujinxingia</taxon>
    </lineage>
</organism>
<dbReference type="Proteomes" id="UP000249169">
    <property type="component" value="Unassembled WGS sequence"/>
</dbReference>
<reference evidence="1 2" key="1">
    <citation type="submission" date="2018-05" db="EMBL/GenBank/DDBJ databases">
        <title>Lujinxingia marina gen. nov. sp. nov., a new facultative anaerobic member of the class Deltaproteobacteria, and proposal of Lujinxingaceae fam. nov.</title>
        <authorList>
            <person name="Li C.-M."/>
        </authorList>
    </citation>
    <scope>NUCLEOTIDE SEQUENCE [LARGE SCALE GENOMIC DNA]</scope>
    <source>
        <strain evidence="1 2">B210</strain>
    </source>
</reference>
<evidence type="ECO:0000313" key="1">
    <source>
        <dbReference type="EMBL" id="RAL20590.1"/>
    </source>
</evidence>